<evidence type="ECO:0000256" key="5">
    <source>
        <dbReference type="ARBA" id="ARBA00023027"/>
    </source>
</evidence>
<keyword evidence="6" id="KW-0406">Ion transport</keyword>
<keyword evidence="2" id="KW-0813">Transport</keyword>
<dbReference type="RefSeq" id="WP_067554169.1">
    <property type="nucleotide sequence ID" value="NZ_LPXN01000094.1"/>
</dbReference>
<protein>
    <recommendedName>
        <fullName evidence="1">Trk system potassium uptake protein TrkA</fullName>
    </recommendedName>
</protein>
<keyword evidence="5" id="KW-0520">NAD</keyword>
<dbReference type="NCBIfam" id="NF007039">
    <property type="entry name" value="PRK09496.3-2"/>
    <property type="match status" value="1"/>
</dbReference>
<dbReference type="InterPro" id="IPR036721">
    <property type="entry name" value="RCK_C_sf"/>
</dbReference>
<dbReference type="Gene3D" id="3.40.50.720">
    <property type="entry name" value="NAD(P)-binding Rossmann-like Domain"/>
    <property type="match status" value="2"/>
</dbReference>
<dbReference type="SUPFAM" id="SSF51735">
    <property type="entry name" value="NAD(P)-binding Rossmann-fold domains"/>
    <property type="match status" value="2"/>
</dbReference>
<dbReference type="Proteomes" id="UP000076400">
    <property type="component" value="Unassembled WGS sequence"/>
</dbReference>
<dbReference type="PANTHER" id="PTHR43833:SF5">
    <property type="entry name" value="TRK SYSTEM POTASSIUM UPTAKE PROTEIN TRKA"/>
    <property type="match status" value="1"/>
</dbReference>
<sequence length="458" mass="49897">MNVIVCGAGQVGSSIARYLSAEGNDVTVIDQSADLIRKISDTLDVRAFVGHASHPGTLEMAGAKEADMLIAVTYADEVNMVACQVGHSLFQVPTKIARIRSQNYLMPEWADLFSRDNMPIDVIISPEVEVARHISQQLQVPGAFDMLSMVEDRIRVVGVMCDRDCPVLNTPMRQLASLFPDLNMTVVSIIRNDRVVVPSSEDQMLVGDEVYFVCDTTHLARAMAAFGHQEPEARRIVIVGAGNIGLTLAQTIEAEEPGVSVKMIEVSPERARAAAGQLNRTMVLNGSALDPEILEEANIRNTETFVSVTNDDEVNIIGSLLAKRYGCERAVTLINNQPYGPLVTALGVDAVVNPRSITVSTILQHVRRGRIRAVHSLREGVGEVIEAEALETSNLVGVPLREAKLPNGIIIGALVRGENVIMPRGDTRIQAQDRVVAFVATEAVKKVEKLFSVRLEYF</sequence>
<dbReference type="PANTHER" id="PTHR43833">
    <property type="entry name" value="POTASSIUM CHANNEL PROTEIN 2-RELATED-RELATED"/>
    <property type="match status" value="1"/>
</dbReference>
<dbReference type="OrthoDB" id="9775180at2"/>
<dbReference type="AlphaFoldDB" id="A0A154W8D9"/>
<dbReference type="NCBIfam" id="NF007030">
    <property type="entry name" value="PRK09496.1-1"/>
    <property type="match status" value="1"/>
</dbReference>
<evidence type="ECO:0000256" key="3">
    <source>
        <dbReference type="ARBA" id="ARBA00022538"/>
    </source>
</evidence>
<evidence type="ECO:0000259" key="7">
    <source>
        <dbReference type="PROSITE" id="PS51201"/>
    </source>
</evidence>
<dbReference type="InterPro" id="IPR050721">
    <property type="entry name" value="Trk_Ktr_HKT_K-transport"/>
</dbReference>
<gene>
    <name evidence="9" type="ORF">AUP43_01055</name>
</gene>
<name>A0A154W8D9_9PROT</name>
<evidence type="ECO:0000256" key="2">
    <source>
        <dbReference type="ARBA" id="ARBA00022448"/>
    </source>
</evidence>
<evidence type="ECO:0000256" key="6">
    <source>
        <dbReference type="ARBA" id="ARBA00023065"/>
    </source>
</evidence>
<evidence type="ECO:0000313" key="9">
    <source>
        <dbReference type="EMBL" id="KZD09799.1"/>
    </source>
</evidence>
<proteinExistence type="predicted"/>
<dbReference type="GO" id="GO:0015079">
    <property type="term" value="F:potassium ion transmembrane transporter activity"/>
    <property type="evidence" value="ECO:0007669"/>
    <property type="project" value="InterPro"/>
</dbReference>
<dbReference type="PROSITE" id="PS51202">
    <property type="entry name" value="RCK_C"/>
    <property type="match status" value="2"/>
</dbReference>
<reference evidence="9 10" key="1">
    <citation type="submission" date="2015-12" db="EMBL/GenBank/DDBJ databases">
        <title>Genome sequence of Oceanibaculum pacificum MCCC 1A02656.</title>
        <authorList>
            <person name="Lu L."/>
            <person name="Lai Q."/>
            <person name="Shao Z."/>
            <person name="Qian P."/>
        </authorList>
    </citation>
    <scope>NUCLEOTIDE SEQUENCE [LARGE SCALE GENOMIC DNA]</scope>
    <source>
        <strain evidence="9 10">MCCC 1A02656</strain>
    </source>
</reference>
<dbReference type="NCBIfam" id="NF007032">
    <property type="entry name" value="PRK09496.1-4"/>
    <property type="match status" value="1"/>
</dbReference>
<evidence type="ECO:0000313" key="10">
    <source>
        <dbReference type="Proteomes" id="UP000076400"/>
    </source>
</evidence>
<comment type="caution">
    <text evidence="9">The sequence shown here is derived from an EMBL/GenBank/DDBJ whole genome shotgun (WGS) entry which is preliminary data.</text>
</comment>
<dbReference type="InterPro" id="IPR006037">
    <property type="entry name" value="RCK_C"/>
</dbReference>
<dbReference type="SUPFAM" id="SSF116726">
    <property type="entry name" value="TrkA C-terminal domain-like"/>
    <property type="match status" value="2"/>
</dbReference>
<accession>A0A154W8D9</accession>
<dbReference type="NCBIfam" id="NF007031">
    <property type="entry name" value="PRK09496.1-2"/>
    <property type="match status" value="1"/>
</dbReference>
<evidence type="ECO:0000256" key="1">
    <source>
        <dbReference type="ARBA" id="ARBA00017378"/>
    </source>
</evidence>
<dbReference type="PRINTS" id="PR00335">
    <property type="entry name" value="KUPTAKETRKA"/>
</dbReference>
<dbReference type="EMBL" id="LPXN01000094">
    <property type="protein sequence ID" value="KZD09799.1"/>
    <property type="molecule type" value="Genomic_DNA"/>
</dbReference>
<organism evidence="9 10">
    <name type="scientific">Oceanibaculum pacificum</name>
    <dbReference type="NCBI Taxonomy" id="580166"/>
    <lineage>
        <taxon>Bacteria</taxon>
        <taxon>Pseudomonadati</taxon>
        <taxon>Pseudomonadota</taxon>
        <taxon>Alphaproteobacteria</taxon>
        <taxon>Rhodospirillales</taxon>
        <taxon>Oceanibaculaceae</taxon>
        <taxon>Oceanibaculum</taxon>
    </lineage>
</organism>
<feature type="domain" description="RCK N-terminal" evidence="7">
    <location>
        <begin position="1"/>
        <end position="124"/>
    </location>
</feature>
<keyword evidence="4" id="KW-0630">Potassium</keyword>
<dbReference type="InterPro" id="IPR036291">
    <property type="entry name" value="NAD(P)-bd_dom_sf"/>
</dbReference>
<dbReference type="InterPro" id="IPR003148">
    <property type="entry name" value="RCK_N"/>
</dbReference>
<dbReference type="InterPro" id="IPR006036">
    <property type="entry name" value="K_uptake_TrkA"/>
</dbReference>
<dbReference type="Gene3D" id="3.30.70.1450">
    <property type="entry name" value="Regulator of K+ conductance, C-terminal domain"/>
    <property type="match status" value="2"/>
</dbReference>
<feature type="domain" description="RCK C-terminal" evidence="8">
    <location>
        <begin position="144"/>
        <end position="229"/>
    </location>
</feature>
<evidence type="ECO:0000259" key="8">
    <source>
        <dbReference type="PROSITE" id="PS51202"/>
    </source>
</evidence>
<evidence type="ECO:0000256" key="4">
    <source>
        <dbReference type="ARBA" id="ARBA00022958"/>
    </source>
</evidence>
<keyword evidence="3" id="KW-0633">Potassium transport</keyword>
<feature type="domain" description="RCK N-terminal" evidence="7">
    <location>
        <begin position="233"/>
        <end position="352"/>
    </location>
</feature>
<feature type="domain" description="RCK C-terminal" evidence="8">
    <location>
        <begin position="372"/>
        <end position="453"/>
    </location>
</feature>
<dbReference type="Pfam" id="PF02080">
    <property type="entry name" value="TrkA_C"/>
    <property type="match status" value="2"/>
</dbReference>
<dbReference type="GO" id="GO:0005886">
    <property type="term" value="C:plasma membrane"/>
    <property type="evidence" value="ECO:0007669"/>
    <property type="project" value="InterPro"/>
</dbReference>
<dbReference type="PROSITE" id="PS51201">
    <property type="entry name" value="RCK_N"/>
    <property type="match status" value="2"/>
</dbReference>
<dbReference type="Pfam" id="PF02254">
    <property type="entry name" value="TrkA_N"/>
    <property type="match status" value="2"/>
</dbReference>
<dbReference type="STRING" id="580166.AUP43_01055"/>
<keyword evidence="10" id="KW-1185">Reference proteome</keyword>